<dbReference type="Pfam" id="PF00512">
    <property type="entry name" value="HisKA"/>
    <property type="match status" value="1"/>
</dbReference>
<proteinExistence type="predicted"/>
<sequence>MSNAENDLSNERLHDFSRSSADWFWETDTDHRFTYLSDDIESKVGVPIDYLMGKSRRELATQLTNNPPGDWEKYLAALNAREAFRDFEYCALAPNGVAYWFSISGVPFFDEQGEFRGYRGVGRDVTETHSMQVELHRYRSHLEDEVRRRTEESLKERERAISASQAKSIFLANMSHEIRTPMNAIVGLTHLLRKEITTPAQLEKLAQVSASADHLLSVINDILDISKIESGNAALDELDFELEGMIRRVSSVIALRAQAKGLELIVDIRTLPTVLHGDPTRLSQVLINFLGNAVKFTVQGSITLRGRIEAETATDMVVRFEVEDTGIGISPDAQEKIFEAFEQADQSTTRNYGGTGLGLAIAKHAAKMMKGDVGVRSTPGVGSVFWITARLGKVNAAGPEFIVPEAVGVSTLVVDDLPLTQAVHSQLLKRIGLNPIAVMSGQEALTAVQIADRELHPFGIAFIDLHMPDLNGLEVIAKIRALPLRYQPHCVLVTAAGIQSIVDEAKSVGYAAVLQKPASLAGLREIVSQLLTTQGSQFQYLKEKKRPCEALLREHKAGCRILLVEDEPINQMIARELLEDASLVVHVADNGQQAVEMALSTPSPYDLILMDVQMPVLDGIAAAHCIREKRPDLHTPIIALTANAFSDDRRKCLAAGMNDFVSKPVDPDVLFEIIWKWLSK</sequence>
<evidence type="ECO:0000259" key="9">
    <source>
        <dbReference type="PROSITE" id="PS50110"/>
    </source>
</evidence>
<dbReference type="PROSITE" id="PS50110">
    <property type="entry name" value="RESPONSE_REGULATORY"/>
    <property type="match status" value="2"/>
</dbReference>
<feature type="modified residue" description="4-aspartylphosphate" evidence="7">
    <location>
        <position position="464"/>
    </location>
</feature>
<dbReference type="KEGG" id="dar:Daro_2105"/>
<dbReference type="FunFam" id="3.30.565.10:FF:000010">
    <property type="entry name" value="Sensor histidine kinase RcsC"/>
    <property type="match status" value="1"/>
</dbReference>
<dbReference type="InterPro" id="IPR001610">
    <property type="entry name" value="PAC"/>
</dbReference>
<keyword evidence="4" id="KW-0902">Two-component regulatory system</keyword>
<dbReference type="EC" id="2.7.13.3" evidence="2"/>
<dbReference type="Pfam" id="PF02518">
    <property type="entry name" value="HATPase_c"/>
    <property type="match status" value="1"/>
</dbReference>
<dbReference type="SMART" id="SM00448">
    <property type="entry name" value="REC"/>
    <property type="match status" value="2"/>
</dbReference>
<dbReference type="CDD" id="cd00082">
    <property type="entry name" value="HisKA"/>
    <property type="match status" value="1"/>
</dbReference>
<dbReference type="PROSITE" id="PS50109">
    <property type="entry name" value="HIS_KIN"/>
    <property type="match status" value="1"/>
</dbReference>
<dbReference type="eggNOG" id="COG0784">
    <property type="taxonomic scope" value="Bacteria"/>
</dbReference>
<dbReference type="EMBL" id="CP000089">
    <property type="protein sequence ID" value="AAZ46848.1"/>
    <property type="molecule type" value="Genomic_DNA"/>
</dbReference>
<feature type="domain" description="Response regulatory" evidence="9">
    <location>
        <begin position="560"/>
        <end position="678"/>
    </location>
</feature>
<feature type="modified residue" description="4-aspartylphosphate" evidence="7">
    <location>
        <position position="611"/>
    </location>
</feature>
<evidence type="ECO:0000259" key="10">
    <source>
        <dbReference type="PROSITE" id="PS50113"/>
    </source>
</evidence>
<evidence type="ECO:0000256" key="3">
    <source>
        <dbReference type="ARBA" id="ARBA00022553"/>
    </source>
</evidence>
<dbReference type="GO" id="GO:0000155">
    <property type="term" value="F:phosphorelay sensor kinase activity"/>
    <property type="evidence" value="ECO:0007669"/>
    <property type="project" value="InterPro"/>
</dbReference>
<evidence type="ECO:0000259" key="8">
    <source>
        <dbReference type="PROSITE" id="PS50109"/>
    </source>
</evidence>
<dbReference type="SMART" id="SM00086">
    <property type="entry name" value="PAC"/>
    <property type="match status" value="1"/>
</dbReference>
<name>Q47E83_DECAR</name>
<organism evidence="11">
    <name type="scientific">Dechloromonas aromatica (strain RCB)</name>
    <dbReference type="NCBI Taxonomy" id="159087"/>
    <lineage>
        <taxon>Bacteria</taxon>
        <taxon>Pseudomonadati</taxon>
        <taxon>Pseudomonadota</taxon>
        <taxon>Betaproteobacteria</taxon>
        <taxon>Rhodocyclales</taxon>
        <taxon>Azonexaceae</taxon>
        <taxon>Dechloromonas</taxon>
    </lineage>
</organism>
<dbReference type="InterPro" id="IPR035965">
    <property type="entry name" value="PAS-like_dom_sf"/>
</dbReference>
<feature type="domain" description="Histidine kinase" evidence="8">
    <location>
        <begin position="173"/>
        <end position="393"/>
    </location>
</feature>
<evidence type="ECO:0000256" key="4">
    <source>
        <dbReference type="ARBA" id="ARBA00023012"/>
    </source>
</evidence>
<dbReference type="InterPro" id="IPR001789">
    <property type="entry name" value="Sig_transdc_resp-reg_receiver"/>
</dbReference>
<dbReference type="PANTHER" id="PTHR45339">
    <property type="entry name" value="HYBRID SIGNAL TRANSDUCTION HISTIDINE KINASE J"/>
    <property type="match status" value="1"/>
</dbReference>
<dbReference type="InterPro" id="IPR036890">
    <property type="entry name" value="HATPase_C_sf"/>
</dbReference>
<dbReference type="Gene3D" id="3.30.565.10">
    <property type="entry name" value="Histidine kinase-like ATPase, C-terminal domain"/>
    <property type="match status" value="1"/>
</dbReference>
<dbReference type="eggNOG" id="COG0642">
    <property type="taxonomic scope" value="Bacteria"/>
</dbReference>
<evidence type="ECO:0000256" key="2">
    <source>
        <dbReference type="ARBA" id="ARBA00012438"/>
    </source>
</evidence>
<dbReference type="PANTHER" id="PTHR45339:SF5">
    <property type="entry name" value="HISTIDINE KINASE"/>
    <property type="match status" value="1"/>
</dbReference>
<dbReference type="CDD" id="cd16922">
    <property type="entry name" value="HATPase_EvgS-ArcB-TorS-like"/>
    <property type="match status" value="1"/>
</dbReference>
<dbReference type="Pfam" id="PF00072">
    <property type="entry name" value="Response_reg"/>
    <property type="match status" value="2"/>
</dbReference>
<comment type="function">
    <text evidence="5">Member of the two-component regulatory system BvgS/BvgA. Phosphorylates BvgA via a four-step phosphorelay in response to environmental signals.</text>
</comment>
<dbReference type="SMART" id="SM00388">
    <property type="entry name" value="HisKA"/>
    <property type="match status" value="1"/>
</dbReference>
<dbReference type="HOGENOM" id="CLU_000445_114_15_4"/>
<keyword evidence="3 7" id="KW-0597">Phosphoprotein</keyword>
<dbReference type="InterPro" id="IPR036097">
    <property type="entry name" value="HisK_dim/P_sf"/>
</dbReference>
<dbReference type="OrthoDB" id="5290456at2"/>
<protein>
    <recommendedName>
        <fullName evidence="6">Virulence sensor protein BvgS</fullName>
        <ecNumber evidence="2">2.7.13.3</ecNumber>
    </recommendedName>
</protein>
<reference evidence="11" key="1">
    <citation type="submission" date="2005-08" db="EMBL/GenBank/DDBJ databases">
        <title>Complete sequence of Dechloromonas aromatica RCB.</title>
        <authorList>
            <person name="Salinero K.K."/>
            <person name="Copeland A."/>
            <person name="Lucas S."/>
            <person name="Lapidus A."/>
            <person name="Barry K."/>
            <person name="Detter J.C."/>
            <person name="Glavina T."/>
            <person name="Hammon N."/>
            <person name="Israni S."/>
            <person name="Pitluck S."/>
            <person name="Di Bartolo G."/>
            <person name="Trong S."/>
            <person name="Schmutz J."/>
            <person name="Larimer F."/>
            <person name="Land M."/>
            <person name="Ivanova N."/>
            <person name="Richardson P."/>
        </authorList>
    </citation>
    <scope>NUCLEOTIDE SEQUENCE</scope>
    <source>
        <strain evidence="11">RCB</strain>
    </source>
</reference>
<dbReference type="Gene3D" id="1.10.287.130">
    <property type="match status" value="1"/>
</dbReference>
<dbReference type="InterPro" id="IPR000014">
    <property type="entry name" value="PAS"/>
</dbReference>
<dbReference type="InterPro" id="IPR003661">
    <property type="entry name" value="HisK_dim/P_dom"/>
</dbReference>
<evidence type="ECO:0000256" key="6">
    <source>
        <dbReference type="ARBA" id="ARBA00070152"/>
    </source>
</evidence>
<dbReference type="SUPFAM" id="SSF55874">
    <property type="entry name" value="ATPase domain of HSP90 chaperone/DNA topoisomerase II/histidine kinase"/>
    <property type="match status" value="1"/>
</dbReference>
<gene>
    <name evidence="11" type="ordered locus">Daro_2105</name>
</gene>
<evidence type="ECO:0000256" key="7">
    <source>
        <dbReference type="PROSITE-ProRule" id="PRU00169"/>
    </source>
</evidence>
<dbReference type="SUPFAM" id="SSF55785">
    <property type="entry name" value="PYP-like sensor domain (PAS domain)"/>
    <property type="match status" value="1"/>
</dbReference>
<dbReference type="NCBIfam" id="TIGR00229">
    <property type="entry name" value="sensory_box"/>
    <property type="match status" value="1"/>
</dbReference>
<feature type="domain" description="Response regulatory" evidence="9">
    <location>
        <begin position="410"/>
        <end position="531"/>
    </location>
</feature>
<dbReference type="Pfam" id="PF08448">
    <property type="entry name" value="PAS_4"/>
    <property type="match status" value="1"/>
</dbReference>
<dbReference type="CDD" id="cd00130">
    <property type="entry name" value="PAS"/>
    <property type="match status" value="1"/>
</dbReference>
<dbReference type="InterPro" id="IPR003594">
    <property type="entry name" value="HATPase_dom"/>
</dbReference>
<dbReference type="SMART" id="SM00387">
    <property type="entry name" value="HATPase_c"/>
    <property type="match status" value="1"/>
</dbReference>
<dbReference type="InterPro" id="IPR013656">
    <property type="entry name" value="PAS_4"/>
</dbReference>
<feature type="domain" description="PAC" evidence="10">
    <location>
        <begin position="85"/>
        <end position="137"/>
    </location>
</feature>
<dbReference type="SUPFAM" id="SSF52172">
    <property type="entry name" value="CheY-like"/>
    <property type="match status" value="2"/>
</dbReference>
<accession>Q47E83</accession>
<comment type="catalytic activity">
    <reaction evidence="1">
        <text>ATP + protein L-histidine = ADP + protein N-phospho-L-histidine.</text>
        <dbReference type="EC" id="2.7.13.3"/>
    </reaction>
</comment>
<evidence type="ECO:0000256" key="5">
    <source>
        <dbReference type="ARBA" id="ARBA00058004"/>
    </source>
</evidence>
<dbReference type="STRING" id="159087.Daro_2105"/>
<dbReference type="CDD" id="cd17546">
    <property type="entry name" value="REC_hyHK_CKI1_RcsC-like"/>
    <property type="match status" value="1"/>
</dbReference>
<dbReference type="PRINTS" id="PR00344">
    <property type="entry name" value="BCTRLSENSOR"/>
</dbReference>
<evidence type="ECO:0000313" key="11">
    <source>
        <dbReference type="EMBL" id="AAZ46848.1"/>
    </source>
</evidence>
<dbReference type="PROSITE" id="PS50113">
    <property type="entry name" value="PAC"/>
    <property type="match status" value="1"/>
</dbReference>
<dbReference type="InterPro" id="IPR005467">
    <property type="entry name" value="His_kinase_dom"/>
</dbReference>
<dbReference type="InterPro" id="IPR011006">
    <property type="entry name" value="CheY-like_superfamily"/>
</dbReference>
<dbReference type="SUPFAM" id="SSF47384">
    <property type="entry name" value="Homodimeric domain of signal transducing histidine kinase"/>
    <property type="match status" value="1"/>
</dbReference>
<dbReference type="Gene3D" id="3.30.450.20">
    <property type="entry name" value="PAS domain"/>
    <property type="match status" value="1"/>
</dbReference>
<evidence type="ECO:0000256" key="1">
    <source>
        <dbReference type="ARBA" id="ARBA00000085"/>
    </source>
</evidence>
<dbReference type="Gene3D" id="3.40.50.2300">
    <property type="match status" value="2"/>
</dbReference>
<dbReference type="AlphaFoldDB" id="Q47E83"/>
<dbReference type="InterPro" id="IPR000700">
    <property type="entry name" value="PAS-assoc_C"/>
</dbReference>
<dbReference type="InterPro" id="IPR004358">
    <property type="entry name" value="Sig_transdc_His_kin-like_C"/>
</dbReference>